<dbReference type="OrthoDB" id="9764669at2"/>
<comment type="caution">
    <text evidence="1">The sequence shown here is derived from an EMBL/GenBank/DDBJ whole genome shotgun (WGS) entry which is preliminary data.</text>
</comment>
<evidence type="ECO:0000313" key="1">
    <source>
        <dbReference type="EMBL" id="CDL81989.1"/>
    </source>
</evidence>
<gene>
    <name evidence="1" type="ORF">XSR1_180028</name>
</gene>
<dbReference type="EMBL" id="CBXF010000075">
    <property type="protein sequence ID" value="CDL81989.1"/>
    <property type="molecule type" value="Genomic_DNA"/>
</dbReference>
<sequence length="51" mass="5927">MPSVYLWHLCYGEGESSKYDDLITRQIQKTWHGSWRAGTALTEERAQKIGQ</sequence>
<reference evidence="1" key="1">
    <citation type="submission" date="2013-11" db="EMBL/GenBank/DDBJ databases">
        <title>Draft genome sequence and annotation of the entomopathogenic bacteria, Xenorhabdus cabanillasi strain JM26 and Xenorhabdus szentirmai strain DSM 16338.</title>
        <authorList>
            <person name="Gualtieri M."/>
            <person name="Ogier J.C."/>
            <person name="Pages S."/>
            <person name="Givaudan A."/>
            <person name="Gaudriault S."/>
        </authorList>
    </citation>
    <scope>NUCLEOTIDE SEQUENCE [LARGE SCALE GENOMIC DNA]</scope>
    <source>
        <strain evidence="1">DSM 16338</strain>
    </source>
</reference>
<proteinExistence type="predicted"/>
<dbReference type="Proteomes" id="UP000019202">
    <property type="component" value="Unassembled WGS sequence"/>
</dbReference>
<accession>W1IU81</accession>
<evidence type="ECO:0000313" key="2">
    <source>
        <dbReference type="Proteomes" id="UP000019202"/>
    </source>
</evidence>
<protein>
    <submittedName>
        <fullName evidence="1">Uncharacterized protein</fullName>
    </submittedName>
</protein>
<organism evidence="1 2">
    <name type="scientific">Xenorhabdus szentirmaii DSM 16338</name>
    <dbReference type="NCBI Taxonomy" id="1427518"/>
    <lineage>
        <taxon>Bacteria</taxon>
        <taxon>Pseudomonadati</taxon>
        <taxon>Pseudomonadota</taxon>
        <taxon>Gammaproteobacteria</taxon>
        <taxon>Enterobacterales</taxon>
        <taxon>Morganellaceae</taxon>
        <taxon>Xenorhabdus</taxon>
    </lineage>
</organism>
<dbReference type="STRING" id="1427518.XSR1_180028"/>
<dbReference type="AlphaFoldDB" id="W1IU81"/>
<keyword evidence="2" id="KW-1185">Reference proteome</keyword>
<name>W1IU81_9GAMM</name>